<name>A0A7V3REB5_9BACT</name>
<organism evidence="3">
    <name type="scientific">Mesoaciditoga lauensis</name>
    <dbReference type="NCBI Taxonomy" id="1495039"/>
    <lineage>
        <taxon>Bacteria</taxon>
        <taxon>Thermotogati</taxon>
        <taxon>Thermotogota</taxon>
        <taxon>Thermotogae</taxon>
        <taxon>Mesoaciditogales</taxon>
        <taxon>Mesoaciditogaceae</taxon>
        <taxon>Mesoaciditoga</taxon>
    </lineage>
</organism>
<dbReference type="GO" id="GO:0010181">
    <property type="term" value="F:FMN binding"/>
    <property type="evidence" value="ECO:0007669"/>
    <property type="project" value="InterPro"/>
</dbReference>
<dbReference type="AlphaFoldDB" id="A0A7V3REB5"/>
<dbReference type="Gene3D" id="3.40.50.360">
    <property type="match status" value="1"/>
</dbReference>
<dbReference type="InterPro" id="IPR001279">
    <property type="entry name" value="Metallo-B-lactamas"/>
</dbReference>
<dbReference type="SUPFAM" id="SSF52218">
    <property type="entry name" value="Flavoproteins"/>
    <property type="match status" value="1"/>
</dbReference>
<comment type="caution">
    <text evidence="3">The sequence shown here is derived from an EMBL/GenBank/DDBJ whole genome shotgun (WGS) entry which is preliminary data.</text>
</comment>
<accession>A0A7V3REB5</accession>
<dbReference type="InterPro" id="IPR036866">
    <property type="entry name" value="RibonucZ/Hydroxyglut_hydro"/>
</dbReference>
<dbReference type="GO" id="GO:0009055">
    <property type="term" value="F:electron transfer activity"/>
    <property type="evidence" value="ECO:0007669"/>
    <property type="project" value="InterPro"/>
</dbReference>
<reference evidence="3" key="1">
    <citation type="journal article" date="2020" name="mSystems">
        <title>Genome- and Community-Level Interaction Insights into Carbon Utilization and Element Cycling Functions of Hydrothermarchaeota in Hydrothermal Sediment.</title>
        <authorList>
            <person name="Zhou Z."/>
            <person name="Liu Y."/>
            <person name="Xu W."/>
            <person name="Pan J."/>
            <person name="Luo Z.H."/>
            <person name="Li M."/>
        </authorList>
    </citation>
    <scope>NUCLEOTIDE SEQUENCE [LARGE SCALE GENOMIC DNA]</scope>
    <source>
        <strain evidence="3">SpSt-966</strain>
    </source>
</reference>
<dbReference type="PIRSF" id="PIRSF005243">
    <property type="entry name" value="ROO"/>
    <property type="match status" value="1"/>
</dbReference>
<dbReference type="CDD" id="cd07709">
    <property type="entry name" value="flavodiiron_proteins_MBL-fold"/>
    <property type="match status" value="1"/>
</dbReference>
<dbReference type="PANTHER" id="PTHR43717">
    <property type="entry name" value="ANAEROBIC NITRIC OXIDE REDUCTASE FLAVORUBREDOXIN"/>
    <property type="match status" value="1"/>
</dbReference>
<dbReference type="InterPro" id="IPR029039">
    <property type="entry name" value="Flavoprotein-like_sf"/>
</dbReference>
<dbReference type="PROSITE" id="PS50902">
    <property type="entry name" value="FLAVODOXIN_LIKE"/>
    <property type="match status" value="1"/>
</dbReference>
<dbReference type="SUPFAM" id="SSF56281">
    <property type="entry name" value="Metallo-hydrolase/oxidoreductase"/>
    <property type="match status" value="1"/>
</dbReference>
<feature type="domain" description="Flavodoxin-like" evidence="2">
    <location>
        <begin position="248"/>
        <end position="385"/>
    </location>
</feature>
<dbReference type="PANTHER" id="PTHR43717:SF1">
    <property type="entry name" value="ANAEROBIC NITRIC OXIDE REDUCTASE FLAVORUBREDOXIN"/>
    <property type="match status" value="1"/>
</dbReference>
<dbReference type="GO" id="GO:0016491">
    <property type="term" value="F:oxidoreductase activity"/>
    <property type="evidence" value="ECO:0007669"/>
    <property type="project" value="InterPro"/>
</dbReference>
<sequence length="396" mass="44678">MAVQKLKENVFSLRASDWDRTLFDELIPLPDGTSYNAYLVIGKNKTMLIDTVDIRKTDELIGDLQTLKVNKIDYILSQHSEQDHSGSIPAILKLYPEAIVMTNKKGKEFLSDLISIPDEKFNVIEDMTRLDLGGKTLQFVFTPWVHWPETFSTYLIEDKILFTCDFFGSHIATNDLFVKDDGKAIEAAKRYYSEIMTPFRAPIRSNLQKLRALDFEIIAPSHGYVYPKPALIIDAYEEWSSENVKNVVLIPYLSMHGSIKKFVDRLVRALQEKGIDARPFDVVTADIGNIAMTLIDAATIVVASPTMLAAVHPKIAYIAYLANVLRPKAKFASIIGSYDWGGKEIDTLKGMLDNLKAEIIDPVMIKGDGNEKDLKAIDDLAEKIYQKHEALNLMNR</sequence>
<dbReference type="Gene3D" id="3.60.15.10">
    <property type="entry name" value="Ribonuclease Z/Hydroxyacylglutathione hydrolase-like"/>
    <property type="match status" value="1"/>
</dbReference>
<dbReference type="Pfam" id="PF19583">
    <property type="entry name" value="ODP"/>
    <property type="match status" value="1"/>
</dbReference>
<evidence type="ECO:0000259" key="2">
    <source>
        <dbReference type="PROSITE" id="PS50902"/>
    </source>
</evidence>
<dbReference type="SMART" id="SM00849">
    <property type="entry name" value="Lactamase_B"/>
    <property type="match status" value="1"/>
</dbReference>
<evidence type="ECO:0000313" key="3">
    <source>
        <dbReference type="EMBL" id="HGE75070.1"/>
    </source>
</evidence>
<comment type="similarity">
    <text evidence="1">In the N-terminal section; belongs to the zinc metallo-hydrolase group 3 family.</text>
</comment>
<dbReference type="InterPro" id="IPR016440">
    <property type="entry name" value="Rubredoxin-O_OxRdtase"/>
</dbReference>
<protein>
    <submittedName>
        <fullName evidence="3">FprA family A-type flavoprotein</fullName>
    </submittedName>
</protein>
<dbReference type="GO" id="GO:0046872">
    <property type="term" value="F:metal ion binding"/>
    <property type="evidence" value="ECO:0007669"/>
    <property type="project" value="InterPro"/>
</dbReference>
<dbReference type="EMBL" id="DTPE01000122">
    <property type="protein sequence ID" value="HGE75070.1"/>
    <property type="molecule type" value="Genomic_DNA"/>
</dbReference>
<proteinExistence type="inferred from homology"/>
<dbReference type="InterPro" id="IPR045761">
    <property type="entry name" value="ODP_dom"/>
</dbReference>
<gene>
    <name evidence="3" type="ORF">ENX73_02965</name>
</gene>
<evidence type="ECO:0000256" key="1">
    <source>
        <dbReference type="ARBA" id="ARBA00007121"/>
    </source>
</evidence>
<dbReference type="InterPro" id="IPR008254">
    <property type="entry name" value="Flavodoxin/NO_synth"/>
</dbReference>